<organism evidence="2 3">
    <name type="scientific">Tenacibaculum aiptasiae</name>
    <dbReference type="NCBI Taxonomy" id="426481"/>
    <lineage>
        <taxon>Bacteria</taxon>
        <taxon>Pseudomonadati</taxon>
        <taxon>Bacteroidota</taxon>
        <taxon>Flavobacteriia</taxon>
        <taxon>Flavobacteriales</taxon>
        <taxon>Flavobacteriaceae</taxon>
        <taxon>Tenacibaculum</taxon>
    </lineage>
</organism>
<reference evidence="2 3" key="1">
    <citation type="submission" date="2019-09" db="EMBL/GenBank/DDBJ databases">
        <authorList>
            <person name="Cao W.R."/>
        </authorList>
    </citation>
    <scope>NUCLEOTIDE SEQUENCE [LARGE SCALE GENOMIC DNA]</scope>
    <source>
        <strain evidence="3">a4</strain>
    </source>
</reference>
<feature type="transmembrane region" description="Helical" evidence="1">
    <location>
        <begin position="65"/>
        <end position="84"/>
    </location>
</feature>
<evidence type="ECO:0000313" key="2">
    <source>
        <dbReference type="EMBL" id="KAB1157236.1"/>
    </source>
</evidence>
<proteinExistence type="predicted"/>
<accession>A0A7J5AI36</accession>
<gene>
    <name evidence="2" type="ORF">F7018_09900</name>
</gene>
<keyword evidence="1" id="KW-0812">Transmembrane</keyword>
<keyword evidence="1" id="KW-0472">Membrane</keyword>
<keyword evidence="3" id="KW-1185">Reference proteome</keyword>
<dbReference type="AlphaFoldDB" id="A0A7J5AI36"/>
<evidence type="ECO:0000256" key="1">
    <source>
        <dbReference type="SAM" id="Phobius"/>
    </source>
</evidence>
<dbReference type="RefSeq" id="WP_150899905.1">
    <property type="nucleotide sequence ID" value="NZ_WAAU01000014.1"/>
</dbReference>
<protein>
    <submittedName>
        <fullName evidence="2">Uncharacterized protein</fullName>
    </submittedName>
</protein>
<dbReference type="Proteomes" id="UP000467305">
    <property type="component" value="Unassembled WGS sequence"/>
</dbReference>
<name>A0A7J5AI36_9FLAO</name>
<dbReference type="EMBL" id="WAAU01000014">
    <property type="protein sequence ID" value="KAB1157236.1"/>
    <property type="molecule type" value="Genomic_DNA"/>
</dbReference>
<evidence type="ECO:0000313" key="3">
    <source>
        <dbReference type="Proteomes" id="UP000467305"/>
    </source>
</evidence>
<comment type="caution">
    <text evidence="2">The sequence shown here is derived from an EMBL/GenBank/DDBJ whole genome shotgun (WGS) entry which is preliminary data.</text>
</comment>
<keyword evidence="1" id="KW-1133">Transmembrane helix</keyword>
<dbReference type="OrthoDB" id="1121212at2"/>
<sequence length="85" mass="9849">MSFGGAVSAMITSLKNNKRNRVSAFEKIEGYETDTNTKLHFDKSASQQQLNEIKNKIQKENQRTLIKRIIFFILSLTTLAYLIYF</sequence>